<reference evidence="2" key="1">
    <citation type="submission" date="2020-02" db="EMBL/GenBank/DDBJ databases">
        <authorList>
            <person name="Meier V. D."/>
        </authorList>
    </citation>
    <scope>NUCLEOTIDE SEQUENCE</scope>
    <source>
        <strain evidence="2">AVDCRST_MAG68</strain>
    </source>
</reference>
<feature type="compositionally biased region" description="Low complexity" evidence="1">
    <location>
        <begin position="188"/>
        <end position="200"/>
    </location>
</feature>
<accession>A0A6J4MYM2</accession>
<evidence type="ECO:0000256" key="1">
    <source>
        <dbReference type="SAM" id="MobiDB-lite"/>
    </source>
</evidence>
<feature type="region of interest" description="Disordered" evidence="1">
    <location>
        <begin position="88"/>
        <end position="123"/>
    </location>
</feature>
<proteinExistence type="predicted"/>
<evidence type="ECO:0000313" key="2">
    <source>
        <dbReference type="EMBL" id="CAA9367984.1"/>
    </source>
</evidence>
<dbReference type="EMBL" id="CADCTW010000230">
    <property type="protein sequence ID" value="CAA9367984.1"/>
    <property type="molecule type" value="Genomic_DNA"/>
</dbReference>
<feature type="compositionally biased region" description="Basic residues" evidence="1">
    <location>
        <begin position="19"/>
        <end position="32"/>
    </location>
</feature>
<dbReference type="AlphaFoldDB" id="A0A6J4MYM2"/>
<feature type="compositionally biased region" description="Basic residues" evidence="1">
    <location>
        <begin position="103"/>
        <end position="120"/>
    </location>
</feature>
<feature type="non-terminal residue" evidence="2">
    <location>
        <position position="220"/>
    </location>
</feature>
<feature type="non-terminal residue" evidence="2">
    <location>
        <position position="1"/>
    </location>
</feature>
<gene>
    <name evidence="2" type="ORF">AVDCRST_MAG68-5484</name>
</gene>
<feature type="compositionally biased region" description="Basic residues" evidence="1">
    <location>
        <begin position="149"/>
        <end position="164"/>
    </location>
</feature>
<organism evidence="2">
    <name type="scientific">uncultured Gemmatimonadota bacterium</name>
    <dbReference type="NCBI Taxonomy" id="203437"/>
    <lineage>
        <taxon>Bacteria</taxon>
        <taxon>Pseudomonadati</taxon>
        <taxon>Gemmatimonadota</taxon>
        <taxon>environmental samples</taxon>
    </lineage>
</organism>
<protein>
    <submittedName>
        <fullName evidence="2">Uncharacterized protein</fullName>
    </submittedName>
</protein>
<feature type="region of interest" description="Disordered" evidence="1">
    <location>
        <begin position="19"/>
        <end position="65"/>
    </location>
</feature>
<name>A0A6J4MYM2_9BACT</name>
<sequence>GETGSCTKGLDAAGCAARYRPRPAYSRRRGSRPTHSWQSWRLPSGSRVFPGTPPRQCPAASYPHPRRAVNPAILLTNLRDQGTAPIVRRGTRGSTLPTASRPHPVRNRPGTRRSAHPGRRRATDVQGIGRGISLPTLGVRPPHAAVALHRRRAAPARHPGRGRGGRVEVRAPARCHARRGCSRPGLRPPAARTGSSASAGARDRRSPPPRAPHRPDPAGV</sequence>
<feature type="region of interest" description="Disordered" evidence="1">
    <location>
        <begin position="149"/>
        <end position="220"/>
    </location>
</feature>